<dbReference type="InterPro" id="IPR051608">
    <property type="entry name" value="RQC_Subunit_NEMF"/>
</dbReference>
<accession>A0AAJ4A253</accession>
<dbReference type="AlphaFoldDB" id="A0AAJ4A253"/>
<keyword evidence="3" id="KW-1185">Reference proteome</keyword>
<organism evidence="2 3">
    <name type="scientific">Sulfurimonas xiamenensis</name>
    <dbReference type="NCBI Taxonomy" id="2590021"/>
    <lineage>
        <taxon>Bacteria</taxon>
        <taxon>Pseudomonadati</taxon>
        <taxon>Campylobacterota</taxon>
        <taxon>Epsilonproteobacteria</taxon>
        <taxon>Campylobacterales</taxon>
        <taxon>Sulfurimonadaceae</taxon>
        <taxon>Sulfurimonas</taxon>
    </lineage>
</organism>
<protein>
    <submittedName>
        <fullName evidence="2">DUF814 domain-containing protein</fullName>
    </submittedName>
</protein>
<reference evidence="3" key="1">
    <citation type="submission" date="2019-06" db="EMBL/GenBank/DDBJ databases">
        <title>Sulfurimonas gotlandica sp. nov., a chemoautotrophic and psychrotolerant epsilonproteobacterium isolated from a pelagic redoxcline, and an emended description of the genus Sulfurimonas.</title>
        <authorList>
            <person name="Wang S."/>
            <person name="Jiang L."/>
            <person name="Shao Z."/>
        </authorList>
    </citation>
    <scope>NUCLEOTIDE SEQUENCE [LARGE SCALE GENOMIC DNA]</scope>
    <source>
        <strain evidence="3">1-1N</strain>
    </source>
</reference>
<proteinExistence type="predicted"/>
<dbReference type="GO" id="GO:0000049">
    <property type="term" value="F:tRNA binding"/>
    <property type="evidence" value="ECO:0007669"/>
    <property type="project" value="TreeGrafter"/>
</dbReference>
<gene>
    <name evidence="2" type="ORF">FJR47_00540</name>
</gene>
<sequence>MKLSHLKQIVAYLQKFLKISAIYRVSDTIIKVAFDRDDELYFEMQRSNSRIFKCASYPRSKVYNAPFDVLLAKRFNRANILNIELLNNDKIIRFKTSVASAYKEEITYLQFEFTGKYTNVIILDEENIVLEALRHVDIFSSFREVRVGQKLLDVPAAPFVAKEYPIDDVEQFLYNEYEKEMEDKLSSLKKQKIALLNKKLKKLEKLYSLLDDEKELETEAAKYNYFGNLLLANMHKVKPYQRVIELEDYDGNRVEIELHKEFSSVSMMANSLFSRSKKAKQRASHLHIEKSSLLSKIEHIKLFIHTVQEAKDVAKIALLFPKNIQAKKVKTNDSIETFWIEGYKVSLGKNEKGNIELLQKARARDIWLHMKERPSAHVIITTDKQNVPLSVIERAARLCVDFTMFQKDRYLVDYTPRREVTIQNGANVLYNKYKTIEVDTRE</sequence>
<dbReference type="GO" id="GO:0043023">
    <property type="term" value="F:ribosomal large subunit binding"/>
    <property type="evidence" value="ECO:0007669"/>
    <property type="project" value="TreeGrafter"/>
</dbReference>
<keyword evidence="1" id="KW-0175">Coiled coil</keyword>
<dbReference type="GO" id="GO:0072344">
    <property type="term" value="P:rescue of stalled ribosome"/>
    <property type="evidence" value="ECO:0007669"/>
    <property type="project" value="TreeGrafter"/>
</dbReference>
<evidence type="ECO:0000313" key="2">
    <source>
        <dbReference type="EMBL" id="QFR42483.1"/>
    </source>
</evidence>
<dbReference type="Proteomes" id="UP000326061">
    <property type="component" value="Chromosome"/>
</dbReference>
<evidence type="ECO:0000313" key="3">
    <source>
        <dbReference type="Proteomes" id="UP000326061"/>
    </source>
</evidence>
<dbReference type="GO" id="GO:1990112">
    <property type="term" value="C:RQC complex"/>
    <property type="evidence" value="ECO:0007669"/>
    <property type="project" value="TreeGrafter"/>
</dbReference>
<name>A0AAJ4A253_9BACT</name>
<dbReference type="PANTHER" id="PTHR15239">
    <property type="entry name" value="NUCLEAR EXPORT MEDIATOR FACTOR NEMF"/>
    <property type="match status" value="1"/>
</dbReference>
<dbReference type="Gene3D" id="2.30.310.10">
    <property type="entry name" value="ibrinogen binding protein from staphylococcus aureus domain"/>
    <property type="match status" value="1"/>
</dbReference>
<dbReference type="KEGG" id="suln:FJR47_00540"/>
<evidence type="ECO:0000256" key="1">
    <source>
        <dbReference type="SAM" id="Coils"/>
    </source>
</evidence>
<feature type="coiled-coil region" evidence="1">
    <location>
        <begin position="174"/>
        <end position="220"/>
    </location>
</feature>
<dbReference type="EMBL" id="CP041166">
    <property type="protein sequence ID" value="QFR42483.1"/>
    <property type="molecule type" value="Genomic_DNA"/>
</dbReference>
<dbReference type="Pfam" id="PF05833">
    <property type="entry name" value="NFACT_N"/>
    <property type="match status" value="2"/>
</dbReference>
<dbReference type="PANTHER" id="PTHR15239:SF6">
    <property type="entry name" value="RIBOSOME QUALITY CONTROL COMPLEX SUBUNIT NEMF"/>
    <property type="match status" value="1"/>
</dbReference>